<organism evidence="8 9">
    <name type="scientific">Pseudobacter ginsenosidimutans</name>
    <dbReference type="NCBI Taxonomy" id="661488"/>
    <lineage>
        <taxon>Bacteria</taxon>
        <taxon>Pseudomonadati</taxon>
        <taxon>Bacteroidota</taxon>
        <taxon>Chitinophagia</taxon>
        <taxon>Chitinophagales</taxon>
        <taxon>Chitinophagaceae</taxon>
        <taxon>Pseudobacter</taxon>
    </lineage>
</organism>
<dbReference type="PROSITE" id="PS51257">
    <property type="entry name" value="PROKAR_LIPOPROTEIN"/>
    <property type="match status" value="1"/>
</dbReference>
<dbReference type="Pfam" id="PF14322">
    <property type="entry name" value="SusD-like_3"/>
    <property type="match status" value="1"/>
</dbReference>
<keyword evidence="4" id="KW-0472">Membrane</keyword>
<comment type="similarity">
    <text evidence="2">Belongs to the SusD family.</text>
</comment>
<keyword evidence="5" id="KW-0998">Cell outer membrane</keyword>
<comment type="caution">
    <text evidence="8">The sequence shown here is derived from an EMBL/GenBank/DDBJ whole genome shotgun (WGS) entry which is preliminary data.</text>
</comment>
<dbReference type="OrthoDB" id="5694214at2"/>
<evidence type="ECO:0000256" key="2">
    <source>
        <dbReference type="ARBA" id="ARBA00006275"/>
    </source>
</evidence>
<keyword evidence="3" id="KW-0732">Signal</keyword>
<dbReference type="Proteomes" id="UP000293874">
    <property type="component" value="Unassembled WGS sequence"/>
</dbReference>
<accession>A0A4Q7N394</accession>
<evidence type="ECO:0000313" key="9">
    <source>
        <dbReference type="Proteomes" id="UP000293874"/>
    </source>
</evidence>
<feature type="domain" description="SusD-like N-terminal" evidence="7">
    <location>
        <begin position="100"/>
        <end position="233"/>
    </location>
</feature>
<dbReference type="InterPro" id="IPR012944">
    <property type="entry name" value="SusD_RagB_dom"/>
</dbReference>
<dbReference type="RefSeq" id="WP_130539203.1">
    <property type="nucleotide sequence ID" value="NZ_CP042431.1"/>
</dbReference>
<gene>
    <name evidence="8" type="ORF">EV199_0609</name>
</gene>
<dbReference type="AlphaFoldDB" id="A0A4Q7N394"/>
<keyword evidence="9" id="KW-1185">Reference proteome</keyword>
<name>A0A4Q7N394_9BACT</name>
<evidence type="ECO:0000256" key="4">
    <source>
        <dbReference type="ARBA" id="ARBA00023136"/>
    </source>
</evidence>
<dbReference type="Pfam" id="PF07980">
    <property type="entry name" value="SusD_RagB"/>
    <property type="match status" value="1"/>
</dbReference>
<dbReference type="InterPro" id="IPR033985">
    <property type="entry name" value="SusD-like_N"/>
</dbReference>
<evidence type="ECO:0000256" key="3">
    <source>
        <dbReference type="ARBA" id="ARBA00022729"/>
    </source>
</evidence>
<evidence type="ECO:0000256" key="5">
    <source>
        <dbReference type="ARBA" id="ARBA00023237"/>
    </source>
</evidence>
<dbReference type="SUPFAM" id="SSF48452">
    <property type="entry name" value="TPR-like"/>
    <property type="match status" value="1"/>
</dbReference>
<protein>
    <submittedName>
        <fullName evidence="8">Putative outer membrane starch-binding protein</fullName>
    </submittedName>
</protein>
<evidence type="ECO:0000259" key="6">
    <source>
        <dbReference type="Pfam" id="PF07980"/>
    </source>
</evidence>
<dbReference type="Gene3D" id="1.25.40.390">
    <property type="match status" value="1"/>
</dbReference>
<sequence length="605" mass="68659">MKTRFSHLPLLYLLLVITAFAGGCKKYMEVKPVSQYDLNQAFSDVSNATTALIGVYDELMGDNGYGIRINLYYPYDSDDFMTTGTLDNGRRGIGRYQLLFSNSEIRNPFLQMYRGVEKANLCIEQIPLMPQYESGTDIEKRDLRRLYGEALALRAQYYYELIRNWGDVPAPMIPAYQQKELFVPRSNRDSTYDKIIADLETAIGFLPWRTEVAPRNERISKGAAKALRAKIALFRGGYSLRNETKQMERRPDYLKYYEIARDECADIMARRDQHDLNPDFTNIWKTLSAFSPDPKGEIIFEAGAGGGNSNSDSRMANYDGVRTDAASRYGPGGGGIAALPVYFYAFDSIDTRIESTFGLYQVPANNIKRPQALTSVTNGKYRRDWRNPLLPGQALNVGYNWSFIRFSDVLLMYAEAVNEINGAPTPEAISAFEEVRKRAYRGNTDKIGVTPTDKAGFFTAIVHERRLEFGGEGIRKYDLIRWNLLNAKMNPVTGEIRQDLRDLRDGAGKYANVPVNLYYKNNGEEYGIYGSLYKPNEATAPSGYTRVNWRQDLIRTDNILDVSVAKVHYIDGIAYFFTPNKSELFPFDQATVDSYQGKLTQNPGY</sequence>
<dbReference type="InterPro" id="IPR011990">
    <property type="entry name" value="TPR-like_helical_dom_sf"/>
</dbReference>
<comment type="subcellular location">
    <subcellularLocation>
        <location evidence="1">Cell outer membrane</location>
    </subcellularLocation>
</comment>
<proteinExistence type="inferred from homology"/>
<evidence type="ECO:0000259" key="7">
    <source>
        <dbReference type="Pfam" id="PF14322"/>
    </source>
</evidence>
<feature type="domain" description="RagB/SusD" evidence="6">
    <location>
        <begin position="398"/>
        <end position="605"/>
    </location>
</feature>
<dbReference type="EMBL" id="SGXA01000001">
    <property type="protein sequence ID" value="RZS74758.1"/>
    <property type="molecule type" value="Genomic_DNA"/>
</dbReference>
<dbReference type="GO" id="GO:0009279">
    <property type="term" value="C:cell outer membrane"/>
    <property type="evidence" value="ECO:0007669"/>
    <property type="project" value="UniProtKB-SubCell"/>
</dbReference>
<evidence type="ECO:0000256" key="1">
    <source>
        <dbReference type="ARBA" id="ARBA00004442"/>
    </source>
</evidence>
<evidence type="ECO:0000313" key="8">
    <source>
        <dbReference type="EMBL" id="RZS74758.1"/>
    </source>
</evidence>
<reference evidence="8 9" key="1">
    <citation type="submission" date="2019-02" db="EMBL/GenBank/DDBJ databases">
        <title>Genomic Encyclopedia of Type Strains, Phase IV (KMG-IV): sequencing the most valuable type-strain genomes for metagenomic binning, comparative biology and taxonomic classification.</title>
        <authorList>
            <person name="Goeker M."/>
        </authorList>
    </citation>
    <scope>NUCLEOTIDE SEQUENCE [LARGE SCALE GENOMIC DNA]</scope>
    <source>
        <strain evidence="8 9">DSM 18116</strain>
    </source>
</reference>